<feature type="transmembrane region" description="Helical" evidence="8">
    <location>
        <begin position="150"/>
        <end position="169"/>
    </location>
</feature>
<evidence type="ECO:0000256" key="3">
    <source>
        <dbReference type="ARBA" id="ARBA00022448"/>
    </source>
</evidence>
<evidence type="ECO:0000313" key="9">
    <source>
        <dbReference type="EMBL" id="RDU60300.1"/>
    </source>
</evidence>
<dbReference type="AlphaFoldDB" id="A0A3D8I569"/>
<keyword evidence="3" id="KW-0813">Transport</keyword>
<dbReference type="InterPro" id="IPR003211">
    <property type="entry name" value="AmiSUreI_transpt"/>
</dbReference>
<feature type="transmembrane region" description="Helical" evidence="8">
    <location>
        <begin position="6"/>
        <end position="23"/>
    </location>
</feature>
<feature type="transmembrane region" description="Helical" evidence="8">
    <location>
        <begin position="30"/>
        <end position="55"/>
    </location>
</feature>
<dbReference type="GO" id="GO:0005886">
    <property type="term" value="C:plasma membrane"/>
    <property type="evidence" value="ECO:0007669"/>
    <property type="project" value="UniProtKB-SubCell"/>
</dbReference>
<evidence type="ECO:0000256" key="7">
    <source>
        <dbReference type="ARBA" id="ARBA00023136"/>
    </source>
</evidence>
<keyword evidence="5 8" id="KW-0812">Transmembrane</keyword>
<protein>
    <submittedName>
        <fullName evidence="9">Acid-activated urea channel</fullName>
    </submittedName>
</protein>
<dbReference type="Pfam" id="PF02293">
    <property type="entry name" value="AmiS_UreI"/>
    <property type="match status" value="1"/>
</dbReference>
<comment type="similarity">
    <text evidence="2">Belongs to the AmiS/UreI family.</text>
</comment>
<comment type="caution">
    <text evidence="9">The sequence shown here is derived from an EMBL/GenBank/DDBJ whole genome shotgun (WGS) entry which is preliminary data.</text>
</comment>
<evidence type="ECO:0000313" key="10">
    <source>
        <dbReference type="Proteomes" id="UP000256599"/>
    </source>
</evidence>
<evidence type="ECO:0000256" key="6">
    <source>
        <dbReference type="ARBA" id="ARBA00022989"/>
    </source>
</evidence>
<reference evidence="9 10" key="1">
    <citation type="submission" date="2018-04" db="EMBL/GenBank/DDBJ databases">
        <title>Novel Campyloabacter and Helicobacter Species and Strains.</title>
        <authorList>
            <person name="Mannion A.J."/>
            <person name="Shen Z."/>
            <person name="Fox J.G."/>
        </authorList>
    </citation>
    <scope>NUCLEOTIDE SEQUENCE [LARGE SCALE GENOMIC DNA]</scope>
    <source>
        <strain evidence="9 10">MIT 98-6070</strain>
    </source>
</reference>
<name>A0A3D8I569_9HELI</name>
<evidence type="ECO:0000256" key="1">
    <source>
        <dbReference type="ARBA" id="ARBA00004651"/>
    </source>
</evidence>
<dbReference type="OrthoDB" id="6636366at2"/>
<evidence type="ECO:0000256" key="4">
    <source>
        <dbReference type="ARBA" id="ARBA00022475"/>
    </source>
</evidence>
<keyword evidence="4" id="KW-1003">Cell membrane</keyword>
<dbReference type="Gene3D" id="1.25.40.600">
    <property type="match status" value="1"/>
</dbReference>
<dbReference type="Proteomes" id="UP000256599">
    <property type="component" value="Unassembled WGS sequence"/>
</dbReference>
<gene>
    <name evidence="9" type="ORF">CQA63_03545</name>
</gene>
<dbReference type="RefSeq" id="WP_104699547.1">
    <property type="nucleotide sequence ID" value="NZ_FZPP01000007.1"/>
</dbReference>
<keyword evidence="10" id="KW-1185">Reference proteome</keyword>
<feature type="transmembrane region" description="Helical" evidence="8">
    <location>
        <begin position="61"/>
        <end position="83"/>
    </location>
</feature>
<evidence type="ECO:0000256" key="5">
    <source>
        <dbReference type="ARBA" id="ARBA00022692"/>
    </source>
</evidence>
<feature type="transmembrane region" description="Helical" evidence="8">
    <location>
        <begin position="90"/>
        <end position="110"/>
    </location>
</feature>
<keyword evidence="7 8" id="KW-0472">Membrane</keyword>
<dbReference type="EMBL" id="NXLR01000004">
    <property type="protein sequence ID" value="RDU60300.1"/>
    <property type="molecule type" value="Genomic_DNA"/>
</dbReference>
<evidence type="ECO:0000256" key="2">
    <source>
        <dbReference type="ARBA" id="ARBA00010068"/>
    </source>
</evidence>
<sequence length="170" mass="18926">MLGLVLLYVGAVLINNGIARLINIEPKATAILNLFVAFLSISVSLIMVICASIGYGGADSYYGAAMGLLFGFTYLFIACNLLFNLDLRAYGYYSLFVSINTIPASILSYGESLQEKAFTCIWLAWGVLWFVGFIECALKRQMRFTPHLAILEGIFTAFIPAWLFFLGYWH</sequence>
<proteinExistence type="inferred from homology"/>
<dbReference type="InterPro" id="IPR038523">
    <property type="entry name" value="AmiSUreI_transpt_sf"/>
</dbReference>
<keyword evidence="6 8" id="KW-1133">Transmembrane helix</keyword>
<organism evidence="9 10">
    <name type="scientific">Helicobacter marmotae</name>
    <dbReference type="NCBI Taxonomy" id="152490"/>
    <lineage>
        <taxon>Bacteria</taxon>
        <taxon>Pseudomonadati</taxon>
        <taxon>Campylobacterota</taxon>
        <taxon>Epsilonproteobacteria</taxon>
        <taxon>Campylobacterales</taxon>
        <taxon>Helicobacteraceae</taxon>
        <taxon>Helicobacter</taxon>
    </lineage>
</organism>
<feature type="transmembrane region" description="Helical" evidence="8">
    <location>
        <begin position="116"/>
        <end position="138"/>
    </location>
</feature>
<comment type="subcellular location">
    <subcellularLocation>
        <location evidence="1">Cell membrane</location>
        <topology evidence="1">Multi-pass membrane protein</topology>
    </subcellularLocation>
</comment>
<accession>A0A3D8I569</accession>
<evidence type="ECO:0000256" key="8">
    <source>
        <dbReference type="SAM" id="Phobius"/>
    </source>
</evidence>